<dbReference type="Proteomes" id="UP001198151">
    <property type="component" value="Unassembled WGS sequence"/>
</dbReference>
<reference evidence="1 2" key="1">
    <citation type="submission" date="2021-10" db="EMBL/GenBank/DDBJ databases">
        <title>Anaerobic single-cell dispensing facilitates the cultivation of human gut bacteria.</title>
        <authorList>
            <person name="Afrizal A."/>
        </authorList>
    </citation>
    <scope>NUCLEOTIDE SEQUENCE [LARGE SCALE GENOMIC DNA]</scope>
    <source>
        <strain evidence="1 2">CLA-AA-H200</strain>
    </source>
</reference>
<gene>
    <name evidence="1" type="ORF">LKD70_16380</name>
</gene>
<proteinExistence type="predicted"/>
<dbReference type="EMBL" id="JAJEQX010000042">
    <property type="protein sequence ID" value="MCC2255970.1"/>
    <property type="molecule type" value="Genomic_DNA"/>
</dbReference>
<comment type="caution">
    <text evidence="1">The sequence shown here is derived from an EMBL/GenBank/DDBJ whole genome shotgun (WGS) entry which is preliminary data.</text>
</comment>
<keyword evidence="2" id="KW-1185">Reference proteome</keyword>
<evidence type="ECO:0000313" key="2">
    <source>
        <dbReference type="Proteomes" id="UP001198151"/>
    </source>
</evidence>
<evidence type="ECO:0000313" key="1">
    <source>
        <dbReference type="EMBL" id="MCC2255970.1"/>
    </source>
</evidence>
<accession>A0ABS8G0Z2</accession>
<sequence>MQGTRKKKVVLEAYVQTSYETYSHAFRTVEIEIPDDGKDWHVCGEMEET</sequence>
<protein>
    <submittedName>
        <fullName evidence="1">Uncharacterized protein</fullName>
    </submittedName>
</protein>
<dbReference type="RefSeq" id="WP_227708951.1">
    <property type="nucleotide sequence ID" value="NZ_JAJEQX010000042.1"/>
</dbReference>
<name>A0ABS8G0Z2_9FIRM</name>
<organism evidence="1 2">
    <name type="scientific">Ruminococcus turbiniformis</name>
    <dbReference type="NCBI Taxonomy" id="2881258"/>
    <lineage>
        <taxon>Bacteria</taxon>
        <taxon>Bacillati</taxon>
        <taxon>Bacillota</taxon>
        <taxon>Clostridia</taxon>
        <taxon>Eubacteriales</taxon>
        <taxon>Oscillospiraceae</taxon>
        <taxon>Ruminococcus</taxon>
    </lineage>
</organism>